<feature type="active site" evidence="8">
    <location>
        <position position="725"/>
    </location>
</feature>
<dbReference type="GO" id="GO:0003682">
    <property type="term" value="F:chromatin binding"/>
    <property type="evidence" value="ECO:0007669"/>
    <property type="project" value="InterPro"/>
</dbReference>
<dbReference type="GO" id="GO:0044027">
    <property type="term" value="P:negative regulation of gene expression via chromosomal CpG island methylation"/>
    <property type="evidence" value="ECO:0007669"/>
    <property type="project" value="TreeGrafter"/>
</dbReference>
<feature type="compositionally biased region" description="Polar residues" evidence="9">
    <location>
        <begin position="16"/>
        <end position="29"/>
    </location>
</feature>
<dbReference type="InterPro" id="IPR057215">
    <property type="entry name" value="DUF7893"/>
</dbReference>
<evidence type="ECO:0000256" key="9">
    <source>
        <dbReference type="SAM" id="MobiDB-lite"/>
    </source>
</evidence>
<dbReference type="InterPro" id="IPR001525">
    <property type="entry name" value="C5_MeTfrase"/>
</dbReference>
<keyword evidence="3 8" id="KW-0489">Methyltransferase</keyword>
<dbReference type="OMA" id="TFDVIWY"/>
<dbReference type="GeneID" id="9230565"/>
<evidence type="ECO:0000256" key="2">
    <source>
        <dbReference type="ARBA" id="ARBA00011975"/>
    </source>
</evidence>
<dbReference type="InterPro" id="IPR001025">
    <property type="entry name" value="BAH_dom"/>
</dbReference>
<dbReference type="EMBL" id="DS995703">
    <property type="protein sequence ID" value="EEQ30490.1"/>
    <property type="molecule type" value="Genomic_DNA"/>
</dbReference>
<accession>C5FLB8</accession>
<dbReference type="eggNOG" id="ENOG502QPKK">
    <property type="taxonomic scope" value="Eukaryota"/>
</dbReference>
<feature type="region of interest" description="Disordered" evidence="9">
    <location>
        <begin position="14"/>
        <end position="34"/>
    </location>
</feature>
<dbReference type="Proteomes" id="UP000002035">
    <property type="component" value="Unassembled WGS sequence"/>
</dbReference>
<dbReference type="Pfam" id="PF00145">
    <property type="entry name" value="DNA_methylase"/>
    <property type="match status" value="1"/>
</dbReference>
<dbReference type="SUPFAM" id="SSF53335">
    <property type="entry name" value="S-adenosyl-L-methionine-dependent methyltransferases"/>
    <property type="match status" value="1"/>
</dbReference>
<evidence type="ECO:0000256" key="7">
    <source>
        <dbReference type="ARBA" id="ARBA00023242"/>
    </source>
</evidence>
<comment type="subcellular location">
    <subcellularLocation>
        <location evidence="1">Nucleus</location>
    </subcellularLocation>
</comment>
<dbReference type="Gene3D" id="2.30.30.490">
    <property type="match status" value="1"/>
</dbReference>
<evidence type="ECO:0000256" key="6">
    <source>
        <dbReference type="ARBA" id="ARBA00023125"/>
    </source>
</evidence>
<dbReference type="HOGENOM" id="CLU_003836_1_0_1"/>
<keyword evidence="5 8" id="KW-0949">S-adenosyl-L-methionine</keyword>
<dbReference type="STRING" id="554155.C5FLB8"/>
<gene>
    <name evidence="11" type="ORF">MCYG_03309</name>
</gene>
<dbReference type="GO" id="GO:0032259">
    <property type="term" value="P:methylation"/>
    <property type="evidence" value="ECO:0007669"/>
    <property type="project" value="UniProtKB-KW"/>
</dbReference>
<dbReference type="OrthoDB" id="5376140at2759"/>
<sequence length="1099" mass="123555">MTSLSSSGALSIFSENDVQPTTENSSVNKESFGKDNFQPKEVHIEKERQLVGVVCPPLTSPLSAYEGQPAPYKISKERHAVDTLLLAGPDCAREDFDGSQYVNFILDDYTVYSRTDGNGRRAGMVPLNDVANKEGGTTFYFDGIIKPEGNTGSEVGLLYLQRVSFSLVSLGGYEDPGRHSVGGDIWIQSRYCHSRGNIWYRIGKPSAVYASYHHFFSWLADLAKHFVDYLHADKARDVTLNHFKNDFHDWLVDCHKGDPTFISWLAEYGSRDFRHAINAHGKFLRGQSFTIDFSYSHHTLWDELGLSQTPIIVEQPTVVTKTVVTPFVYNCFKKMPWSSHLQQVQLAPEIEKQYKKMVKQQTMLLGAKKKTNETGEISIGDVVAIKSEDGSIWKGGEEFWYALVQGFGRNRSLRLIWLYRPTDTVCANMTYPYSNELFLSDHCNCSEGKTPIQDVVKKVPVDFFAFHDHPDSTSSTLFVRQIYQTKDETFKTLVYSDFTCRCNDAEKSIPKFKAGDTVLALFSNRLKPAEIINLGPEEAILRVFQYRGKDLGERNCRPNELVYCDNFQTVPIKRIKRHCHIRFFQPDQISSIPCPYNRDGTGDAFYIIFRKDGDTLAPMSPPASFNEGFDPSTSSLPKLKALNLFSGGGTFDRGLEEGTAIQSKWAVEWSLPQMLTYRANHPNGKDLKLFCGSVNDYLFQAIQGNENEYIARIGEVQIISAGSPCQGYCSANFYRENEVSMRNSSMIASVASYIDFYRPQYAILENVTGMASRTHEQSPLSQLLCTFVGMGYQARVFNLDAWSFGSPQSRSRLFIAIAAPGLHMLNHPPLTHSHPDWTKARALGDAPNGLTFGDRRWDTPIFDFVSAHEATKDLPPIDTARIMSIPWPDHRPSRVESEAKQALIQNIPKAPRTQGLVGALARGWVNCADHSARLRTPYSKAWSRVHPEKLFPTVTTSVCPFCKFTGRWLHWQEDRLITVQEVRRAQGYPDSEVLIGSAAQQWKIVGNSVARQIALALGLAVREACIRNQQGHPAQVTTVNIPVLEDAKSQPPPSIAIPENISIPLKRHNDVTMEVSLSCKTRAGSTKRKKVLSWDKLTS</sequence>
<keyword evidence="6" id="KW-0238">DNA-binding</keyword>
<dbReference type="PROSITE" id="PS51679">
    <property type="entry name" value="SAM_MT_C5"/>
    <property type="match status" value="1"/>
</dbReference>
<evidence type="ECO:0000259" key="10">
    <source>
        <dbReference type="PROSITE" id="PS51038"/>
    </source>
</evidence>
<proteinExistence type="inferred from homology"/>
<reference evidence="12" key="1">
    <citation type="journal article" date="2012" name="MBio">
        <title>Comparative genome analysis of Trichophyton rubrum and related dermatophytes reveals candidate genes involved in infection.</title>
        <authorList>
            <person name="Martinez D.A."/>
            <person name="Oliver B.G."/>
            <person name="Graeser Y."/>
            <person name="Goldberg J.M."/>
            <person name="Li W."/>
            <person name="Martinez-Rossi N.M."/>
            <person name="Monod M."/>
            <person name="Shelest E."/>
            <person name="Barton R.C."/>
            <person name="Birch E."/>
            <person name="Brakhage A.A."/>
            <person name="Chen Z."/>
            <person name="Gurr S.J."/>
            <person name="Heiman D."/>
            <person name="Heitman J."/>
            <person name="Kosti I."/>
            <person name="Rossi A."/>
            <person name="Saif S."/>
            <person name="Samalova M."/>
            <person name="Saunders C.W."/>
            <person name="Shea T."/>
            <person name="Summerbell R.C."/>
            <person name="Xu J."/>
            <person name="Young S."/>
            <person name="Zeng Q."/>
            <person name="Birren B.W."/>
            <person name="Cuomo C.A."/>
            <person name="White T.C."/>
        </authorList>
    </citation>
    <scope>NUCLEOTIDE SEQUENCE [LARGE SCALE GENOMIC DNA]</scope>
    <source>
        <strain evidence="12">ATCC MYA-4605 / CBS 113480</strain>
    </source>
</reference>
<evidence type="ECO:0000256" key="1">
    <source>
        <dbReference type="ARBA" id="ARBA00004123"/>
    </source>
</evidence>
<keyword evidence="7" id="KW-0539">Nucleus</keyword>
<dbReference type="InterPro" id="IPR050390">
    <property type="entry name" value="C5-Methyltransferase"/>
</dbReference>
<evidence type="ECO:0000313" key="11">
    <source>
        <dbReference type="EMBL" id="EEQ30490.1"/>
    </source>
</evidence>
<dbReference type="PRINTS" id="PR00105">
    <property type="entry name" value="C5METTRFRASE"/>
</dbReference>
<keyword evidence="4 8" id="KW-0808">Transferase</keyword>
<evidence type="ECO:0000313" key="12">
    <source>
        <dbReference type="Proteomes" id="UP000002035"/>
    </source>
</evidence>
<dbReference type="Gene3D" id="3.40.50.150">
    <property type="entry name" value="Vaccinia Virus protein VP39"/>
    <property type="match status" value="1"/>
</dbReference>
<dbReference type="GO" id="GO:0003886">
    <property type="term" value="F:DNA (cytosine-5-)-methyltransferase activity"/>
    <property type="evidence" value="ECO:0007669"/>
    <property type="project" value="UniProtKB-EC"/>
</dbReference>
<dbReference type="RefSeq" id="XP_002847803.1">
    <property type="nucleotide sequence ID" value="XM_002847757.1"/>
</dbReference>
<feature type="domain" description="BAH" evidence="10">
    <location>
        <begin position="375"/>
        <end position="494"/>
    </location>
</feature>
<dbReference type="Gene3D" id="3.90.120.10">
    <property type="entry name" value="DNA Methylase, subunit A, domain 2"/>
    <property type="match status" value="1"/>
</dbReference>
<dbReference type="InterPro" id="IPR029063">
    <property type="entry name" value="SAM-dependent_MTases_sf"/>
</dbReference>
<dbReference type="VEuPathDB" id="FungiDB:MCYG_03309"/>
<dbReference type="PANTHER" id="PTHR10629">
    <property type="entry name" value="CYTOSINE-SPECIFIC METHYLTRANSFERASE"/>
    <property type="match status" value="1"/>
</dbReference>
<name>C5FLB8_ARTOC</name>
<keyword evidence="12" id="KW-1185">Reference proteome</keyword>
<dbReference type="InterPro" id="IPR043151">
    <property type="entry name" value="BAH_sf"/>
</dbReference>
<evidence type="ECO:0000256" key="3">
    <source>
        <dbReference type="ARBA" id="ARBA00022603"/>
    </source>
</evidence>
<dbReference type="EC" id="2.1.1.37" evidence="2"/>
<organism evidence="11 12">
    <name type="scientific">Arthroderma otae (strain ATCC MYA-4605 / CBS 113480)</name>
    <name type="common">Microsporum canis</name>
    <dbReference type="NCBI Taxonomy" id="554155"/>
    <lineage>
        <taxon>Eukaryota</taxon>
        <taxon>Fungi</taxon>
        <taxon>Dikarya</taxon>
        <taxon>Ascomycota</taxon>
        <taxon>Pezizomycotina</taxon>
        <taxon>Eurotiomycetes</taxon>
        <taxon>Eurotiomycetidae</taxon>
        <taxon>Onygenales</taxon>
        <taxon>Arthrodermataceae</taxon>
        <taxon>Microsporum</taxon>
    </lineage>
</organism>
<protein>
    <recommendedName>
        <fullName evidence="2">DNA (cytosine-5-)-methyltransferase</fullName>
        <ecNumber evidence="2">2.1.1.37</ecNumber>
    </recommendedName>
</protein>
<evidence type="ECO:0000256" key="8">
    <source>
        <dbReference type="PROSITE-ProRule" id="PRU01016"/>
    </source>
</evidence>
<dbReference type="GO" id="GO:0003677">
    <property type="term" value="F:DNA binding"/>
    <property type="evidence" value="ECO:0007669"/>
    <property type="project" value="UniProtKB-KW"/>
</dbReference>
<dbReference type="GO" id="GO:0005634">
    <property type="term" value="C:nucleus"/>
    <property type="evidence" value="ECO:0007669"/>
    <property type="project" value="UniProtKB-SubCell"/>
</dbReference>
<dbReference type="PROSITE" id="PS51038">
    <property type="entry name" value="BAH"/>
    <property type="match status" value="1"/>
</dbReference>
<evidence type="ECO:0000256" key="4">
    <source>
        <dbReference type="ARBA" id="ARBA00022679"/>
    </source>
</evidence>
<dbReference type="PANTHER" id="PTHR10629:SF54">
    <property type="entry name" value="DNA METHYLTRANSFERASE DIM-2"/>
    <property type="match status" value="1"/>
</dbReference>
<comment type="similarity">
    <text evidence="8">Belongs to the class I-like SAM-binding methyltransferase superfamily. C5-methyltransferase family.</text>
</comment>
<dbReference type="Pfam" id="PF25423">
    <property type="entry name" value="DUF7893"/>
    <property type="match status" value="1"/>
</dbReference>
<dbReference type="AlphaFoldDB" id="C5FLB8"/>
<evidence type="ECO:0000256" key="5">
    <source>
        <dbReference type="ARBA" id="ARBA00022691"/>
    </source>
</evidence>